<proteinExistence type="predicted"/>
<feature type="compositionally biased region" description="Low complexity" evidence="1">
    <location>
        <begin position="59"/>
        <end position="68"/>
    </location>
</feature>
<sequence>MAITTRIIAQQVTALDGANSRVSKYPKFTVQLGYSVSSLAATELLDAATRSAASAAAAKTSETNAKASETASKNSQTAAKTSETNAAASAQLAQNVAGKASIVTPLGVMTGSAEAKIASITIASNQSSSVHLLFALYATGNGANRDDIYNMEIVSLALPGPVTSVTADNIGSFLSHRVIGPANTNGFMVGLKSTIEGSNVTYDVYLKSRSSFRDPKMAFLSGSISVTPPTGPLVDGTSPAWKTTGFDTDVIYVNRAQVIDDGISLARIKQLAITNGKTDSSILLLSYLNEVGILSTNKKSISLRPGGTSDSSIAATEFLPNGNIILPNGDTGNQTISWLGGPRIRVNSNGSFVLSTNNPSNQTSGFITFRPQGDQVTSTELQIRDDGNIKQTAPQSSAGNALIRQDAAIQHIMDKAPAAGITANPLDDLNVIPKPDGTDPWGADGVRVFQSGVSTKNTPDGTNGRLGTILNVRHTQYRIMQFFMQSNATAPILHIRSLRADQGNTPPVWFKVYTEYSKPNIQSDIAGITIDGNGFVKKASPIAKLIAEIPSKEDSFFWTGVETVGGYVGCNAEAQGVFAVKTGPGKYTIKGSLGWNTEGWKFELPRDDNGNMLCFVESDWNEEEKELNIQVFTRKFDINTGNIIAGEPMEIPQGRWIDLRLEMPKVEIPEVEIPEDPEVE</sequence>
<organism evidence="3 4">
    <name type="scientific">Klebsiella phage KpGranit</name>
    <dbReference type="NCBI Taxonomy" id="2596967"/>
    <lineage>
        <taxon>Viruses</taxon>
        <taxon>Duplodnaviria</taxon>
        <taxon>Heunggongvirae</taxon>
        <taxon>Uroviricota</taxon>
        <taxon>Caudoviricetes</taxon>
        <taxon>Demerecviridae</taxon>
        <taxon>Sugarlandvirus</taxon>
        <taxon>Sugarlandvirus KpGranit</taxon>
    </lineage>
</organism>
<evidence type="ECO:0000313" key="3">
    <source>
        <dbReference type="EMBL" id="QEA03141.1"/>
    </source>
</evidence>
<accession>A0A5B8R583</accession>
<dbReference type="Pfam" id="PF25670">
    <property type="entry name" value="Phage_tail_C_2"/>
    <property type="match status" value="1"/>
</dbReference>
<evidence type="ECO:0000256" key="1">
    <source>
        <dbReference type="SAM" id="MobiDB-lite"/>
    </source>
</evidence>
<feature type="compositionally biased region" description="Polar residues" evidence="1">
    <location>
        <begin position="69"/>
        <end position="82"/>
    </location>
</feature>
<feature type="region of interest" description="Disordered" evidence="1">
    <location>
        <begin position="59"/>
        <end position="82"/>
    </location>
</feature>
<dbReference type="EMBL" id="MN163280">
    <property type="protein sequence ID" value="QEA03141.1"/>
    <property type="molecule type" value="Genomic_DNA"/>
</dbReference>
<dbReference type="InterPro" id="IPR058008">
    <property type="entry name" value="Gp26_C"/>
</dbReference>
<protein>
    <submittedName>
        <fullName evidence="3">Putative tail fiber protein</fullName>
    </submittedName>
</protein>
<name>A0A5B8R583_9CAUD</name>
<dbReference type="Proteomes" id="UP000321123">
    <property type="component" value="Segment"/>
</dbReference>
<feature type="domain" description="Phage tail protein C-terminal" evidence="2">
    <location>
        <begin position="529"/>
        <end position="665"/>
    </location>
</feature>
<evidence type="ECO:0000313" key="4">
    <source>
        <dbReference type="Proteomes" id="UP000321123"/>
    </source>
</evidence>
<reference evidence="3" key="1">
    <citation type="journal article" date="2019" name="Microbiol. Resour. Announc.">
        <title>Complete Genome Sequence of two Klebsiella pneumoniae phages isolated as part of international effort.</title>
        <authorList>
            <person name="Yerushalmy O."/>
            <person name="Glazer S."/>
            <person name="Nir-Paz R."/>
            <person name="Tuomala H."/>
            <person name="Skurnik M."/>
            <person name="Kiljunen S."/>
            <person name="Hazan R."/>
        </authorList>
    </citation>
    <scope>NUCLEOTIDE SEQUENCE [LARGE SCALE GENOMIC DNA]</scope>
</reference>
<keyword evidence="4" id="KW-1185">Reference proteome</keyword>
<evidence type="ECO:0000259" key="2">
    <source>
        <dbReference type="Pfam" id="PF25670"/>
    </source>
</evidence>